<protein>
    <submittedName>
        <fullName evidence="1">Uncharacterized protein</fullName>
    </submittedName>
</protein>
<dbReference type="InterPro" id="IPR011042">
    <property type="entry name" value="6-blade_b-propeller_TolB-like"/>
</dbReference>
<accession>A0A2S1SKA1</accession>
<organism evidence="1 2">
    <name type="scientific">Flavobacterium pallidum</name>
    <dbReference type="NCBI Taxonomy" id="2172098"/>
    <lineage>
        <taxon>Bacteria</taxon>
        <taxon>Pseudomonadati</taxon>
        <taxon>Bacteroidota</taxon>
        <taxon>Flavobacteriia</taxon>
        <taxon>Flavobacteriales</taxon>
        <taxon>Flavobacteriaceae</taxon>
        <taxon>Flavobacterium</taxon>
    </lineage>
</organism>
<evidence type="ECO:0000313" key="2">
    <source>
        <dbReference type="Proteomes" id="UP000244937"/>
    </source>
</evidence>
<evidence type="ECO:0000313" key="1">
    <source>
        <dbReference type="EMBL" id="AWI26799.1"/>
    </source>
</evidence>
<proteinExistence type="predicted"/>
<dbReference type="RefSeq" id="WP_108904576.1">
    <property type="nucleotide sequence ID" value="NZ_CP029187.1"/>
</dbReference>
<dbReference type="AlphaFoldDB" id="A0A2S1SKA1"/>
<dbReference type="KEGG" id="fpal:HYN49_13325"/>
<keyword evidence="2" id="KW-1185">Reference proteome</keyword>
<dbReference type="SUPFAM" id="SSF63829">
    <property type="entry name" value="Calcium-dependent phosphotriesterase"/>
    <property type="match status" value="1"/>
</dbReference>
<name>A0A2S1SKA1_9FLAO</name>
<dbReference type="OrthoDB" id="7675395at2"/>
<gene>
    <name evidence="1" type="ORF">HYN49_13325</name>
</gene>
<dbReference type="Gene3D" id="2.120.10.30">
    <property type="entry name" value="TolB, C-terminal domain"/>
    <property type="match status" value="1"/>
</dbReference>
<sequence>MKNITKIILSCLSATALQAQTAKIITGFHHVESVAASDGFLFAADIGPVLEPLTKDGDGKIIKMDRNGNILDRDFAKETLNAPKGLAIYKNILYAADIDRIVAFDISSGEKLYEIDLSKDSGFLNDIAIWNEETLFVSATDKSKLFQVNLTTKTYEEFKTSAPIPGINGLFCRKNANRLYANGFGTDNQPNGIVGYINLKDHSFTLINMPKGYYDGIAVKNGTVFTSDWVAFENKGVVRETLAHGTNKASLTTKTLRIPGPADFIISANEMIVPAMLTGEIFIFNIN</sequence>
<dbReference type="EMBL" id="CP029187">
    <property type="protein sequence ID" value="AWI26799.1"/>
    <property type="molecule type" value="Genomic_DNA"/>
</dbReference>
<dbReference type="Proteomes" id="UP000244937">
    <property type="component" value="Chromosome"/>
</dbReference>
<reference evidence="1 2" key="1">
    <citation type="submission" date="2018-05" db="EMBL/GenBank/DDBJ databases">
        <title>Genome sequencing of Flavobacterium sp. HYN0049.</title>
        <authorList>
            <person name="Yi H."/>
            <person name="Baek C."/>
        </authorList>
    </citation>
    <scope>NUCLEOTIDE SEQUENCE [LARGE SCALE GENOMIC DNA]</scope>
    <source>
        <strain evidence="1 2">HYN0049</strain>
    </source>
</reference>